<proteinExistence type="predicted"/>
<accession>A0A1G7T769</accession>
<dbReference type="STRING" id="670482.SAMN04488542_13434"/>
<dbReference type="InterPro" id="IPR013525">
    <property type="entry name" value="ABC2_TM"/>
</dbReference>
<keyword evidence="3 6" id="KW-0812">Transmembrane</keyword>
<sequence>MKICSIIWFEIRKLIKTRTVLFNLFLMPLLLIFILGNALAPMFASNEDGVISGVNVMLVKQSDQDLNEFGLKTFLDTPEMQEMLNVIDGGSREEALAAIREGEMDFAVVIPPDFVSKVKQGEAATWNFINGQSHSKNHVAQMIFDSYLDEVNRTQATTIVLGPTAAVPVLSADGSSTDGQDLVHSYVENASLNKQGKSYSAFQYYAASMLIMFLLFSGLVASESLHSEIDTRTLYRLQSMPISTLHIFVGKVVGNSFIAFLQAAVIILGTTWLYDVDWGTSPQYLALICVLVVLASMMMAVSVSLLCKSSSTAKTVVQMIVIFMTFFSGGFQQIPVDIIQKIGEFTVNHWALQGILRIMLGADQGEILHHALMLGLVSGVFLLVGAISYRKVGYHE</sequence>
<evidence type="ECO:0000256" key="3">
    <source>
        <dbReference type="ARBA" id="ARBA00022692"/>
    </source>
</evidence>
<dbReference type="RefSeq" id="WP_091235412.1">
    <property type="nucleotide sequence ID" value="NZ_FNBG01000034.1"/>
</dbReference>
<dbReference type="AlphaFoldDB" id="A0A1G7T769"/>
<evidence type="ECO:0000256" key="1">
    <source>
        <dbReference type="ARBA" id="ARBA00004651"/>
    </source>
</evidence>
<feature type="transmembrane region" description="Helical" evidence="6">
    <location>
        <begin position="316"/>
        <end position="334"/>
    </location>
</feature>
<evidence type="ECO:0000259" key="7">
    <source>
        <dbReference type="Pfam" id="PF12698"/>
    </source>
</evidence>
<evidence type="ECO:0000313" key="9">
    <source>
        <dbReference type="Proteomes" id="UP000198972"/>
    </source>
</evidence>
<keyword evidence="2" id="KW-1003">Cell membrane</keyword>
<feature type="transmembrane region" description="Helical" evidence="6">
    <location>
        <begin position="367"/>
        <end position="389"/>
    </location>
</feature>
<evidence type="ECO:0000256" key="5">
    <source>
        <dbReference type="ARBA" id="ARBA00023136"/>
    </source>
</evidence>
<evidence type="ECO:0000256" key="6">
    <source>
        <dbReference type="SAM" id="Phobius"/>
    </source>
</evidence>
<dbReference type="PANTHER" id="PTHR30294">
    <property type="entry name" value="MEMBRANE COMPONENT OF ABC TRANSPORTER YHHJ-RELATED"/>
    <property type="match status" value="1"/>
</dbReference>
<dbReference type="Proteomes" id="UP000198972">
    <property type="component" value="Unassembled WGS sequence"/>
</dbReference>
<name>A0A1G7T769_9BACL</name>
<feature type="transmembrane region" description="Helical" evidence="6">
    <location>
        <begin position="242"/>
        <end position="272"/>
    </location>
</feature>
<protein>
    <submittedName>
        <fullName evidence="8">ABC-2 type transport system permease protein</fullName>
    </submittedName>
</protein>
<dbReference type="GO" id="GO:0140359">
    <property type="term" value="F:ABC-type transporter activity"/>
    <property type="evidence" value="ECO:0007669"/>
    <property type="project" value="InterPro"/>
</dbReference>
<evidence type="ECO:0000256" key="2">
    <source>
        <dbReference type="ARBA" id="ARBA00022475"/>
    </source>
</evidence>
<dbReference type="Pfam" id="PF12698">
    <property type="entry name" value="ABC2_membrane_3"/>
    <property type="match status" value="1"/>
</dbReference>
<feature type="transmembrane region" description="Helical" evidence="6">
    <location>
        <begin position="20"/>
        <end position="40"/>
    </location>
</feature>
<dbReference type="GO" id="GO:0005886">
    <property type="term" value="C:plasma membrane"/>
    <property type="evidence" value="ECO:0007669"/>
    <property type="project" value="UniProtKB-SubCell"/>
</dbReference>
<dbReference type="InterPro" id="IPR051449">
    <property type="entry name" value="ABC-2_transporter_component"/>
</dbReference>
<comment type="subcellular location">
    <subcellularLocation>
        <location evidence="1">Cell membrane</location>
        <topology evidence="1">Multi-pass membrane protein</topology>
    </subcellularLocation>
</comment>
<organism evidence="8 9">
    <name type="scientific">Fontibacillus panacisegetis</name>
    <dbReference type="NCBI Taxonomy" id="670482"/>
    <lineage>
        <taxon>Bacteria</taxon>
        <taxon>Bacillati</taxon>
        <taxon>Bacillota</taxon>
        <taxon>Bacilli</taxon>
        <taxon>Bacillales</taxon>
        <taxon>Paenibacillaceae</taxon>
        <taxon>Fontibacillus</taxon>
    </lineage>
</organism>
<evidence type="ECO:0000313" key="8">
    <source>
        <dbReference type="EMBL" id="SDG30460.1"/>
    </source>
</evidence>
<feature type="domain" description="ABC-2 type transporter transmembrane" evidence="7">
    <location>
        <begin position="20"/>
        <end position="386"/>
    </location>
</feature>
<dbReference type="EMBL" id="FNBG01000034">
    <property type="protein sequence ID" value="SDG30460.1"/>
    <property type="molecule type" value="Genomic_DNA"/>
</dbReference>
<keyword evidence="9" id="KW-1185">Reference proteome</keyword>
<dbReference type="PANTHER" id="PTHR30294:SF48">
    <property type="entry name" value="LINEARMYCIN RESISTANCE PERMEASE PROTEIN LNRM"/>
    <property type="match status" value="1"/>
</dbReference>
<evidence type="ECO:0000256" key="4">
    <source>
        <dbReference type="ARBA" id="ARBA00022989"/>
    </source>
</evidence>
<dbReference type="OrthoDB" id="1952619at2"/>
<feature type="transmembrane region" description="Helical" evidence="6">
    <location>
        <begin position="284"/>
        <end position="307"/>
    </location>
</feature>
<keyword evidence="4 6" id="KW-1133">Transmembrane helix</keyword>
<keyword evidence="5 6" id="KW-0472">Membrane</keyword>
<reference evidence="8 9" key="1">
    <citation type="submission" date="2016-10" db="EMBL/GenBank/DDBJ databases">
        <authorList>
            <person name="de Groot N.N."/>
        </authorList>
    </citation>
    <scope>NUCLEOTIDE SEQUENCE [LARGE SCALE GENOMIC DNA]</scope>
    <source>
        <strain evidence="8 9">DSM 28129</strain>
    </source>
</reference>
<feature type="transmembrane region" description="Helical" evidence="6">
    <location>
        <begin position="202"/>
        <end position="221"/>
    </location>
</feature>
<dbReference type="Gene3D" id="3.40.1710.10">
    <property type="entry name" value="abc type-2 transporter like domain"/>
    <property type="match status" value="1"/>
</dbReference>
<gene>
    <name evidence="8" type="ORF">SAMN04488542_13434</name>
</gene>